<dbReference type="GO" id="GO:0005739">
    <property type="term" value="C:mitochondrion"/>
    <property type="evidence" value="ECO:0007669"/>
    <property type="project" value="UniProtKB-SubCell"/>
</dbReference>
<keyword evidence="12" id="KW-1185">Reference proteome</keyword>
<reference evidence="11" key="1">
    <citation type="submission" date="2022-12" db="EMBL/GenBank/DDBJ databases">
        <authorList>
            <person name="Brejova B."/>
        </authorList>
    </citation>
    <scope>NUCLEOTIDE SEQUENCE</scope>
</reference>
<dbReference type="EMBL" id="CANTUO010000001">
    <property type="protein sequence ID" value="CAI5756452.1"/>
    <property type="molecule type" value="Genomic_DNA"/>
</dbReference>
<evidence type="ECO:0000256" key="3">
    <source>
        <dbReference type="ARBA" id="ARBA00016900"/>
    </source>
</evidence>
<keyword evidence="5 9" id="KW-0378">Hydrolase</keyword>
<feature type="active site" evidence="10">
    <location>
        <position position="447"/>
    </location>
</feature>
<dbReference type="GO" id="GO:0004197">
    <property type="term" value="F:cysteine-type endopeptidase activity"/>
    <property type="evidence" value="ECO:0007669"/>
    <property type="project" value="UniProtKB-EC"/>
</dbReference>
<evidence type="ECO:0000313" key="11">
    <source>
        <dbReference type="EMBL" id="CAI5756452.1"/>
    </source>
</evidence>
<feature type="active site" evidence="10">
    <location>
        <position position="127"/>
    </location>
</feature>
<dbReference type="PANTHER" id="PTHR10363">
    <property type="entry name" value="BLEOMYCIN HYDROLASE"/>
    <property type="match status" value="1"/>
</dbReference>
<evidence type="ECO:0000256" key="1">
    <source>
        <dbReference type="ARBA" id="ARBA00000423"/>
    </source>
</evidence>
<accession>A0A9W4X8V1</accession>
<dbReference type="PROSITE" id="PS00639">
    <property type="entry name" value="THIOL_PROTEASE_HIS"/>
    <property type="match status" value="1"/>
</dbReference>
<dbReference type="PIRSF" id="PIRSF005700">
    <property type="entry name" value="PepC"/>
    <property type="match status" value="1"/>
</dbReference>
<evidence type="ECO:0000256" key="2">
    <source>
        <dbReference type="ARBA" id="ARBA00012465"/>
    </source>
</evidence>
<dbReference type="EC" id="3.4.22.40" evidence="2 9"/>
<dbReference type="GO" id="GO:0009636">
    <property type="term" value="P:response to toxic substance"/>
    <property type="evidence" value="ECO:0007669"/>
    <property type="project" value="TreeGrafter"/>
</dbReference>
<keyword evidence="9" id="KW-0963">Cytoplasm</keyword>
<dbReference type="PANTHER" id="PTHR10363:SF2">
    <property type="entry name" value="BLEOMYCIN HYDROLASE"/>
    <property type="match status" value="1"/>
</dbReference>
<comment type="caution">
    <text evidence="11">The sequence shown here is derived from an EMBL/GenBank/DDBJ whole genome shotgun (WGS) entry which is preliminary data.</text>
</comment>
<dbReference type="Gene3D" id="3.90.70.10">
    <property type="entry name" value="Cysteine proteinases"/>
    <property type="match status" value="1"/>
</dbReference>
<evidence type="ECO:0000256" key="9">
    <source>
        <dbReference type="PIRNR" id="PIRNR005700"/>
    </source>
</evidence>
<dbReference type="GO" id="GO:0070005">
    <property type="term" value="F:cysteine-type aminopeptidase activity"/>
    <property type="evidence" value="ECO:0007669"/>
    <property type="project" value="InterPro"/>
</dbReference>
<evidence type="ECO:0000256" key="6">
    <source>
        <dbReference type="ARBA" id="ARBA00022807"/>
    </source>
</evidence>
<evidence type="ECO:0000256" key="7">
    <source>
        <dbReference type="ARBA" id="ARBA00025347"/>
    </source>
</evidence>
<dbReference type="PROSITE" id="PS00139">
    <property type="entry name" value="THIOL_PROTEASE_CYS"/>
    <property type="match status" value="1"/>
</dbReference>
<dbReference type="InterPro" id="IPR000169">
    <property type="entry name" value="Pept_cys_AS"/>
</dbReference>
<comment type="function">
    <text evidence="7">The normal physiological role of the enzyme is unknown, but it is not essential for the viability of yeast cells. Has aminopeptidase activity, shortening substrate peptides sequentially by 1 amino acid. Has bleomycin hydrolase activity, which can protect the cell from the toxic effects of bleomycin. Has homocysteine-thiolactonase activity, protecting the cell against homocysteine toxicity. Acts as a repressor in the GAL4 regulatory system, but this does not require either the peptidase or nucleic acid-binding activities.</text>
</comment>
<dbReference type="Proteomes" id="UP001152885">
    <property type="component" value="Unassembled WGS sequence"/>
</dbReference>
<dbReference type="InterPro" id="IPR038765">
    <property type="entry name" value="Papain-like_cys_pep_sf"/>
</dbReference>
<dbReference type="InterPro" id="IPR004134">
    <property type="entry name" value="Peptidase_C1B"/>
</dbReference>
<keyword evidence="9" id="KW-0496">Mitochondrion</keyword>
<evidence type="ECO:0000313" key="12">
    <source>
        <dbReference type="Proteomes" id="UP001152885"/>
    </source>
</evidence>
<gene>
    <name evidence="11" type="ORF">CANVERA_P0968</name>
</gene>
<feature type="active site" evidence="10">
    <location>
        <position position="425"/>
    </location>
</feature>
<dbReference type="OrthoDB" id="2666448at2759"/>
<comment type="subcellular location">
    <subcellularLocation>
        <location evidence="9">Mitochondrion</location>
    </subcellularLocation>
    <subcellularLocation>
        <location evidence="9">Cytoplasm</location>
    </subcellularLocation>
</comment>
<evidence type="ECO:0000256" key="8">
    <source>
        <dbReference type="ARBA" id="ARBA00026080"/>
    </source>
</evidence>
<protein>
    <recommendedName>
        <fullName evidence="3 9">Cysteine proteinase 1, mitochondrial</fullName>
        <ecNumber evidence="2 9">3.4.22.40</ecNumber>
    </recommendedName>
</protein>
<evidence type="ECO:0000256" key="10">
    <source>
        <dbReference type="PIRSR" id="PIRSR005700-1"/>
    </source>
</evidence>
<name>A0A9W4X8V1_9ASCO</name>
<keyword evidence="6 9" id="KW-0788">Thiol protease</keyword>
<comment type="function">
    <text evidence="9">Has aminopeptidase activity, shortening substrate peptides sequentially by 1 amino acid. Has bleomycin hydrolase activity, which can protect the cell from the toxic effects of bleomycin. Has homocysteine-thiolactonase activity, protecting the cell against homocysteine toxicity.</text>
</comment>
<dbReference type="InterPro" id="IPR025660">
    <property type="entry name" value="Pept_his_AS"/>
</dbReference>
<dbReference type="CDD" id="cd00585">
    <property type="entry name" value="Peptidase_C1B"/>
    <property type="match status" value="1"/>
</dbReference>
<dbReference type="GO" id="GO:0043418">
    <property type="term" value="P:homocysteine catabolic process"/>
    <property type="evidence" value="ECO:0007669"/>
    <property type="project" value="TreeGrafter"/>
</dbReference>
<comment type="similarity">
    <text evidence="9">Belongs to the peptidase C1 family.</text>
</comment>
<evidence type="ECO:0000256" key="4">
    <source>
        <dbReference type="ARBA" id="ARBA00022670"/>
    </source>
</evidence>
<sequence length="506" mass="58580">MGLYSSKETKVKKQLPMKSVDQEITNEKAYGSISDFSNYFQNLDIDKLNISDLNPISNNTLSTWESDFHSKTKNKLTQNVLANNPIEKVINQTSSSLSNKDKYLFNVTVDTIGSPSHLNNQKSSGRCWIFATCNVIRSHIIKQYNLKDDEFQLSQSYLYFYDKLEKANYFLENIDDTYKEELDSRLIQYLFKDPVGDGGQHDMIVNLVEKYGLTPNEIFIDNSQSTSSSKINYIITEKLREFGLKIRDLRSKKAPEHVVKNFKTSAMKTIYNTISLAIGTPPKPSDEFTWEYIDKDGKYKSYKTTPKEFYEKFVKSKYDVSEHFSLIHDPRNEYNKLYTVDRLNNIFGGKPIEYVNIDIDDIKSVAIKMLKDNQPIFFGSDVGKFGDRTTGILDTTAYDYNTVFDYDLGLNKAERLKTGSSLMTHAMVITGVHLDENEKPIRWKIENSWGDAVGKKGYFLMTDEWFNEYVFQIVTSQKYSGKKYYDIWKSKEYNVLPYYDPMGSLA</sequence>
<organism evidence="11 12">
    <name type="scientific">Candida verbasci</name>
    <dbReference type="NCBI Taxonomy" id="1227364"/>
    <lineage>
        <taxon>Eukaryota</taxon>
        <taxon>Fungi</taxon>
        <taxon>Dikarya</taxon>
        <taxon>Ascomycota</taxon>
        <taxon>Saccharomycotina</taxon>
        <taxon>Pichiomycetes</taxon>
        <taxon>Debaryomycetaceae</taxon>
        <taxon>Candida/Lodderomyces clade</taxon>
        <taxon>Candida</taxon>
    </lineage>
</organism>
<dbReference type="SUPFAM" id="SSF54001">
    <property type="entry name" value="Cysteine proteinases"/>
    <property type="match status" value="1"/>
</dbReference>
<comment type="subunit">
    <text evidence="8">Homohexamer. Binds to nucleic acids. Binds single-stranded DNA and RNA with higher affinity than double-stranded DNA.</text>
</comment>
<dbReference type="GO" id="GO:0006508">
    <property type="term" value="P:proteolysis"/>
    <property type="evidence" value="ECO:0007669"/>
    <property type="project" value="UniProtKB-KW"/>
</dbReference>
<dbReference type="AlphaFoldDB" id="A0A9W4X8V1"/>
<comment type="catalytic activity">
    <reaction evidence="1 9">
        <text>Inactivates bleomycin B2 (a cytotoxic glycometallopeptide) by hydrolysis of a carboxyamide bond of beta-aminoalanine, but also shows general aminopeptidase activity. The specificity varies somewhat with source, but amino acid arylamides of Met, Leu and Ala are preferred.</text>
        <dbReference type="EC" id="3.4.22.40"/>
    </reaction>
</comment>
<proteinExistence type="inferred from homology"/>
<keyword evidence="4 9" id="KW-0645">Protease</keyword>
<evidence type="ECO:0000256" key="5">
    <source>
        <dbReference type="ARBA" id="ARBA00022801"/>
    </source>
</evidence>
<dbReference type="Pfam" id="PF03051">
    <property type="entry name" value="Peptidase_C1_2"/>
    <property type="match status" value="1"/>
</dbReference>